<feature type="region of interest" description="Disordered" evidence="1">
    <location>
        <begin position="1"/>
        <end position="56"/>
    </location>
</feature>
<feature type="region of interest" description="Disordered" evidence="1">
    <location>
        <begin position="71"/>
        <end position="123"/>
    </location>
</feature>
<evidence type="ECO:0000313" key="3">
    <source>
        <dbReference type="WBParaSite" id="maker-unitig_38684-snap-gene-0.2-mRNA-1"/>
    </source>
</evidence>
<evidence type="ECO:0000313" key="2">
    <source>
        <dbReference type="Proteomes" id="UP000095280"/>
    </source>
</evidence>
<feature type="region of interest" description="Disordered" evidence="1">
    <location>
        <begin position="373"/>
        <end position="407"/>
    </location>
</feature>
<feature type="compositionally biased region" description="Polar residues" evidence="1">
    <location>
        <begin position="1"/>
        <end position="10"/>
    </location>
</feature>
<protein>
    <submittedName>
        <fullName evidence="3">ANK_REP_REGION domain-containing protein</fullName>
    </submittedName>
</protein>
<accession>A0A1I8FL00</accession>
<proteinExistence type="predicted"/>
<feature type="compositionally biased region" description="Polar residues" evidence="1">
    <location>
        <begin position="87"/>
        <end position="97"/>
    </location>
</feature>
<name>A0A1I8FL00_9PLAT</name>
<feature type="compositionally biased region" description="Basic and acidic residues" evidence="1">
    <location>
        <begin position="104"/>
        <end position="118"/>
    </location>
</feature>
<dbReference type="AlphaFoldDB" id="A0A1I8FL00"/>
<organism evidence="2 3">
    <name type="scientific">Macrostomum lignano</name>
    <dbReference type="NCBI Taxonomy" id="282301"/>
    <lineage>
        <taxon>Eukaryota</taxon>
        <taxon>Metazoa</taxon>
        <taxon>Spiralia</taxon>
        <taxon>Lophotrochozoa</taxon>
        <taxon>Platyhelminthes</taxon>
        <taxon>Rhabditophora</taxon>
        <taxon>Macrostomorpha</taxon>
        <taxon>Macrostomida</taxon>
        <taxon>Macrostomidae</taxon>
        <taxon>Macrostomum</taxon>
    </lineage>
</organism>
<sequence>LAARFNSQGPTAIGRPAGGGWGGVCPCTQPQQRSEVSVKRAQRPGPGPPAAGSMGSLSRAYEISVPAARAAGSGQACRRTRKLGQQPGLSDSCTHGGSRQPLRCAERPHQQPHEEWRDSTGPGVGAKIAGSACSCCWRRGANAQRRAPTRSSSTVHAAHLLLDHGASCGTFDQHGDLAHPPGLPGGERARRPAAACRTNPHLCNRHGARGFTPLHIAANLGNSKLFLTDTAILEGMGPVDGEPRVSAGGSCIKELLAMRQGQQFLRLLRTVDNEFQPNFGHNECNEETNLLDNNTNTRCSRTSASARKFDIKRVRVQPKPGRAPQDGIKGRWPVCRNLPHMMKAGVSSLKLHRLVAQLTQFWQLQWSWGADDSEAEETRPPRLADRAAAPEGHARPGGVPGSGALRADRPSAAWAPTFLRQEDFDTNSAGTAAGQNSCAASAARRDIEDLVIAAARHLRPGYSILELAAKGESSSFVIIDIVQPASALTSPTTCRLRRSQHQRVIRIGTPTPLAGAHEKAHGAPASRAMAACCSGGRNFSKSKSSRRRSSSPRPRLSPLAELLRVSTRSPAREVPPCHAGRRHISLRACCCPSWSCSRWAAPSPSGRSICYLTLLGFWSRRSKRDDHQRQEETIKNYILGRLERHRTITAITCGYHSRLFACGIHKQHSATRSSAYLVAGAAIPEGKYHPEHRHRMVARSASEIILAACSATPSTPSWRRVRARQLRALQHQRHSPAEHKPMVMSPTCVHPLARSCLLNVHIVAMFVARPSTPSTAVRHVAVREVRPYRGVQHQVGAAAAPSTSCRSKCANLRVLSSGADVCRRFAAGVGAARAARRCRLLPPRPRRIPQPPRQRGHPHDCKAAAASRNARCVLSNGVVLDEEGPDEGNKIYLIHSSSVNALNEGGEIRPH</sequence>
<feature type="compositionally biased region" description="Basic and acidic residues" evidence="1">
    <location>
        <begin position="376"/>
        <end position="385"/>
    </location>
</feature>
<evidence type="ECO:0000256" key="1">
    <source>
        <dbReference type="SAM" id="MobiDB-lite"/>
    </source>
</evidence>
<reference evidence="3" key="1">
    <citation type="submission" date="2016-11" db="UniProtKB">
        <authorList>
            <consortium name="WormBaseParasite"/>
        </authorList>
    </citation>
    <scope>IDENTIFICATION</scope>
</reference>
<dbReference type="Proteomes" id="UP000095280">
    <property type="component" value="Unplaced"/>
</dbReference>
<keyword evidence="2" id="KW-1185">Reference proteome</keyword>
<dbReference type="WBParaSite" id="maker-unitig_38684-snap-gene-0.2-mRNA-1">
    <property type="protein sequence ID" value="maker-unitig_38684-snap-gene-0.2-mRNA-1"/>
    <property type="gene ID" value="maker-unitig_38684-snap-gene-0.2"/>
</dbReference>
<feature type="region of interest" description="Disordered" evidence="1">
    <location>
        <begin position="536"/>
        <end position="560"/>
    </location>
</feature>